<name>A0ABN8YJA6_RANTA</name>
<evidence type="ECO:0000313" key="2">
    <source>
        <dbReference type="Proteomes" id="UP001176941"/>
    </source>
</evidence>
<protein>
    <submittedName>
        <fullName evidence="1">Uncharacterized protein</fullName>
    </submittedName>
</protein>
<organism evidence="1 2">
    <name type="scientific">Rangifer tarandus platyrhynchus</name>
    <name type="common">Svalbard reindeer</name>
    <dbReference type="NCBI Taxonomy" id="3082113"/>
    <lineage>
        <taxon>Eukaryota</taxon>
        <taxon>Metazoa</taxon>
        <taxon>Chordata</taxon>
        <taxon>Craniata</taxon>
        <taxon>Vertebrata</taxon>
        <taxon>Euteleostomi</taxon>
        <taxon>Mammalia</taxon>
        <taxon>Eutheria</taxon>
        <taxon>Laurasiatheria</taxon>
        <taxon>Artiodactyla</taxon>
        <taxon>Ruminantia</taxon>
        <taxon>Pecora</taxon>
        <taxon>Cervidae</taxon>
        <taxon>Odocoileinae</taxon>
        <taxon>Rangifer</taxon>
    </lineage>
</organism>
<reference evidence="1" key="1">
    <citation type="submission" date="2023-04" db="EMBL/GenBank/DDBJ databases">
        <authorList>
            <consortium name="ELIXIR-Norway"/>
        </authorList>
    </citation>
    <scope>NUCLEOTIDE SEQUENCE [LARGE SCALE GENOMIC DNA]</scope>
</reference>
<dbReference type="Proteomes" id="UP001176941">
    <property type="component" value="Chromosome 19"/>
</dbReference>
<keyword evidence="2" id="KW-1185">Reference proteome</keyword>
<proteinExistence type="predicted"/>
<dbReference type="EMBL" id="OX459955">
    <property type="protein sequence ID" value="CAI9159961.1"/>
    <property type="molecule type" value="Genomic_DNA"/>
</dbReference>
<evidence type="ECO:0000313" key="1">
    <source>
        <dbReference type="EMBL" id="CAI9159961.1"/>
    </source>
</evidence>
<accession>A0ABN8YJA6</accession>
<gene>
    <name evidence="1" type="ORF">MRATA1EN1_LOCUS8923</name>
</gene>
<sequence length="99" mass="10976">MHAVLSHFSRVQLCDPMDCSPPGASVHGIFQTRILGWVAMPSFRGSSPPRDRTRVSCTGGRLFTTSTTWEAHSKVSGEDQIDKIYENALQIPPCFIKIN</sequence>